<accession>A0A0G4H0B0</accession>
<organism evidence="2 3">
    <name type="scientific">Vitrella brassicaformis (strain CCMP3155)</name>
    <dbReference type="NCBI Taxonomy" id="1169540"/>
    <lineage>
        <taxon>Eukaryota</taxon>
        <taxon>Sar</taxon>
        <taxon>Alveolata</taxon>
        <taxon>Colpodellida</taxon>
        <taxon>Vitrellaceae</taxon>
        <taxon>Vitrella</taxon>
    </lineage>
</organism>
<dbReference type="VEuPathDB" id="CryptoDB:Vbra_3454"/>
<name>A0A0G4H0B0_VITBC</name>
<reference evidence="2 3" key="1">
    <citation type="submission" date="2014-11" db="EMBL/GenBank/DDBJ databases">
        <authorList>
            <person name="Zhu J."/>
            <person name="Qi W."/>
            <person name="Song R."/>
        </authorList>
    </citation>
    <scope>NUCLEOTIDE SEQUENCE [LARGE SCALE GENOMIC DNA]</scope>
</reference>
<feature type="region of interest" description="Disordered" evidence="1">
    <location>
        <begin position="340"/>
        <end position="364"/>
    </location>
</feature>
<dbReference type="Proteomes" id="UP000041254">
    <property type="component" value="Unassembled WGS sequence"/>
</dbReference>
<feature type="compositionally biased region" description="Low complexity" evidence="1">
    <location>
        <begin position="193"/>
        <end position="203"/>
    </location>
</feature>
<evidence type="ECO:0000256" key="1">
    <source>
        <dbReference type="SAM" id="MobiDB-lite"/>
    </source>
</evidence>
<sequence length="364" mass="40409">MLSLKKRLAVRPAGTESRGGIRPLRILRRLFGKKGHKEEGFMPFNRSWLDPVPPPRPAQTQKTIIRPTRPPSRRRTTSTRPSTPLQTIDEESVSIYKAPNVNDVSWFLEALGEAETAFIKQAIREEASKTTTEEYIRGYSQAATVTRPLAGRQSAVTKRKRQEVSRGETAPASLERASTHGHGDRQRPMDAVISISPASSSSSHGNRDTQRPKAREDSRPLPKARNKTPEEYNRDSLFRDSLREAARGVTFNDVRLDGCIEDFMTSKASPEQDNNVKSTVIATFMTRITAAYSSCCTCRHASQAAIETALELDFTADLPSASPSCRSLVSSILRLLEKESATDRHSGGAGGEEKDSRMEMLRCH</sequence>
<feature type="region of interest" description="Disordered" evidence="1">
    <location>
        <begin position="150"/>
        <end position="233"/>
    </location>
</feature>
<protein>
    <submittedName>
        <fullName evidence="2">Uncharacterized protein</fullName>
    </submittedName>
</protein>
<feature type="compositionally biased region" description="Basic and acidic residues" evidence="1">
    <location>
        <begin position="177"/>
        <end position="188"/>
    </location>
</feature>
<dbReference type="EMBL" id="CDMY01000908">
    <property type="protein sequence ID" value="CEM36846.1"/>
    <property type="molecule type" value="Genomic_DNA"/>
</dbReference>
<dbReference type="AlphaFoldDB" id="A0A0G4H0B0"/>
<evidence type="ECO:0000313" key="3">
    <source>
        <dbReference type="Proteomes" id="UP000041254"/>
    </source>
</evidence>
<dbReference type="InParanoid" id="A0A0G4H0B0"/>
<feature type="region of interest" description="Disordered" evidence="1">
    <location>
        <begin position="45"/>
        <end position="87"/>
    </location>
</feature>
<keyword evidence="3" id="KW-1185">Reference proteome</keyword>
<evidence type="ECO:0000313" key="2">
    <source>
        <dbReference type="EMBL" id="CEM36846.1"/>
    </source>
</evidence>
<proteinExistence type="predicted"/>
<gene>
    <name evidence="2" type="ORF">Vbra_3454</name>
</gene>
<feature type="compositionally biased region" description="Basic and acidic residues" evidence="1">
    <location>
        <begin position="205"/>
        <end position="220"/>
    </location>
</feature>